<evidence type="ECO:0000256" key="1">
    <source>
        <dbReference type="SAM" id="SignalP"/>
    </source>
</evidence>
<keyword evidence="3" id="KW-1185">Reference proteome</keyword>
<evidence type="ECO:0000313" key="2">
    <source>
        <dbReference type="EMBL" id="OJZ76081.1"/>
    </source>
</evidence>
<proteinExistence type="predicted"/>
<comment type="caution">
    <text evidence="2">The sequence shown here is derived from an EMBL/GenBank/DDBJ whole genome shotgun (WGS) entry which is preliminary data.</text>
</comment>
<feature type="signal peptide" evidence="1">
    <location>
        <begin position="1"/>
        <end position="32"/>
    </location>
</feature>
<sequence>MATALRRETIAFARRIVAVLAVAMASCATSGADPGSGGEMPSDDQLIRPLPVVVVKPTNWVPKFPFPYDKTRHLVTEADINAERELCQWYTPQYGVLIDQIDRLQFNRLQQNGPGIRTGAATDSDYSFGSVQQQADIVTGNIDRSMDFITPRVQAFTINNDYAGDIYLPLFQAHSFYVLWQNLGNVNNGIKAHQPDWFTGPSVQLLKRAGSEINRSHVCW</sequence>
<feature type="chain" id="PRO_5010235799" evidence="1">
    <location>
        <begin position="33"/>
        <end position="220"/>
    </location>
</feature>
<keyword evidence="1" id="KW-0732">Signal</keyword>
<accession>A0A1Q4I289</accession>
<dbReference type="STRING" id="53378.BRW65_01150"/>
<name>A0A1Q4I289_9MYCO</name>
<reference evidence="2 3" key="1">
    <citation type="submission" date="2016-11" db="EMBL/GenBank/DDBJ databases">
        <title>Genome sequences of unsequenced Mycobacteria.</title>
        <authorList>
            <person name="Greninger A.L."/>
            <person name="Fang F."/>
            <person name="Jerome K.R."/>
        </authorList>
    </citation>
    <scope>NUCLEOTIDE SEQUENCE [LARGE SCALE GENOMIC DNA]</scope>
    <source>
        <strain evidence="2 3">M11</strain>
    </source>
</reference>
<dbReference type="PROSITE" id="PS51257">
    <property type="entry name" value="PROKAR_LIPOPROTEIN"/>
    <property type="match status" value="1"/>
</dbReference>
<protein>
    <submittedName>
        <fullName evidence="2">Uncharacterized protein</fullName>
    </submittedName>
</protein>
<dbReference type="AlphaFoldDB" id="A0A1Q4I289"/>
<evidence type="ECO:0000313" key="3">
    <source>
        <dbReference type="Proteomes" id="UP000186438"/>
    </source>
</evidence>
<dbReference type="Proteomes" id="UP000186438">
    <property type="component" value="Unassembled WGS sequence"/>
</dbReference>
<gene>
    <name evidence="2" type="ORF">BRW65_01150</name>
</gene>
<dbReference type="EMBL" id="MPNT01000001">
    <property type="protein sequence ID" value="OJZ76081.1"/>
    <property type="molecule type" value="Genomic_DNA"/>
</dbReference>
<dbReference type="OrthoDB" id="4620890at2"/>
<organism evidence="2 3">
    <name type="scientific">Mycobacterium paraffinicum</name>
    <dbReference type="NCBI Taxonomy" id="53378"/>
    <lineage>
        <taxon>Bacteria</taxon>
        <taxon>Bacillati</taxon>
        <taxon>Actinomycetota</taxon>
        <taxon>Actinomycetes</taxon>
        <taxon>Mycobacteriales</taxon>
        <taxon>Mycobacteriaceae</taxon>
        <taxon>Mycobacterium</taxon>
    </lineage>
</organism>